<evidence type="ECO:0000256" key="3">
    <source>
        <dbReference type="ARBA" id="ARBA00008628"/>
    </source>
</evidence>
<evidence type="ECO:0000256" key="1">
    <source>
        <dbReference type="ARBA" id="ARBA00004150"/>
    </source>
</evidence>
<feature type="compositionally biased region" description="Low complexity" evidence="7">
    <location>
        <begin position="561"/>
        <end position="589"/>
    </location>
</feature>
<feature type="compositionally biased region" description="Gly residues" evidence="7">
    <location>
        <begin position="498"/>
        <end position="526"/>
    </location>
</feature>
<dbReference type="GO" id="GO:0042147">
    <property type="term" value="P:retrograde transport, endosome to Golgi"/>
    <property type="evidence" value="ECO:0007669"/>
    <property type="project" value="InterPro"/>
</dbReference>
<dbReference type="OMA" id="YKFAEAK"/>
<evidence type="ECO:0000256" key="4">
    <source>
        <dbReference type="ARBA" id="ARBA00022753"/>
    </source>
</evidence>
<evidence type="ECO:0000256" key="7">
    <source>
        <dbReference type="SAM" id="MobiDB-lite"/>
    </source>
</evidence>
<reference evidence="10 11" key="1">
    <citation type="journal article" date="2018" name="Cell">
        <title>The Chara Genome: Secondary Complexity and Implications for Plant Terrestrialization.</title>
        <authorList>
            <person name="Nishiyama T."/>
            <person name="Sakayama H."/>
            <person name="Vries J.D."/>
            <person name="Buschmann H."/>
            <person name="Saint-Marcoux D."/>
            <person name="Ullrich K.K."/>
            <person name="Haas F.B."/>
            <person name="Vanderstraeten L."/>
            <person name="Becker D."/>
            <person name="Lang D."/>
            <person name="Vosolsobe S."/>
            <person name="Rombauts S."/>
            <person name="Wilhelmsson P.K.I."/>
            <person name="Janitza P."/>
            <person name="Kern R."/>
            <person name="Heyl A."/>
            <person name="Rumpler F."/>
            <person name="Villalobos L.I.A.C."/>
            <person name="Clay J.M."/>
            <person name="Skokan R."/>
            <person name="Toyoda A."/>
            <person name="Suzuki Y."/>
            <person name="Kagoshima H."/>
            <person name="Schijlen E."/>
            <person name="Tajeshwar N."/>
            <person name="Catarino B."/>
            <person name="Hetherington A.J."/>
            <person name="Saltykova A."/>
            <person name="Bonnot C."/>
            <person name="Breuninger H."/>
            <person name="Symeonidi A."/>
            <person name="Radhakrishnan G.V."/>
            <person name="Van Nieuwerburgh F."/>
            <person name="Deforce D."/>
            <person name="Chang C."/>
            <person name="Karol K.G."/>
            <person name="Hedrich R."/>
            <person name="Ulvskov P."/>
            <person name="Glockner G."/>
            <person name="Delwiche C.F."/>
            <person name="Petrasek J."/>
            <person name="Van de Peer Y."/>
            <person name="Friml J."/>
            <person name="Beilby M."/>
            <person name="Dolan L."/>
            <person name="Kohara Y."/>
            <person name="Sugano S."/>
            <person name="Fujiyama A."/>
            <person name="Delaux P.-M."/>
            <person name="Quint M."/>
            <person name="TheiBen G."/>
            <person name="Hagemann M."/>
            <person name="Harholt J."/>
            <person name="Dunand C."/>
            <person name="Zachgo S."/>
            <person name="Langdale J."/>
            <person name="Maumus F."/>
            <person name="Straeten D.V.D."/>
            <person name="Gould S.B."/>
            <person name="Rensing S.A."/>
        </authorList>
    </citation>
    <scope>NUCLEOTIDE SEQUENCE [LARGE SCALE GENOMIC DNA]</scope>
    <source>
        <strain evidence="10 11">S276</strain>
    </source>
</reference>
<organism evidence="10 11">
    <name type="scientific">Chara braunii</name>
    <name type="common">Braun's stonewort</name>
    <dbReference type="NCBI Taxonomy" id="69332"/>
    <lineage>
        <taxon>Eukaryota</taxon>
        <taxon>Viridiplantae</taxon>
        <taxon>Streptophyta</taxon>
        <taxon>Charophyceae</taxon>
        <taxon>Charales</taxon>
        <taxon>Characeae</taxon>
        <taxon>Chara</taxon>
    </lineage>
</organism>
<dbReference type="Gene3D" id="1.10.357.110">
    <property type="entry name" value="Vacuolar protein sorting-associated protein 53, C-terminus"/>
    <property type="match status" value="1"/>
</dbReference>
<feature type="domain" description="Vps53 C-terminal" evidence="9">
    <location>
        <begin position="892"/>
        <end position="969"/>
    </location>
</feature>
<dbReference type="AlphaFoldDB" id="A0A388LK69"/>
<feature type="compositionally biased region" description="Low complexity" evidence="7">
    <location>
        <begin position="600"/>
        <end position="612"/>
    </location>
</feature>
<dbReference type="GO" id="GO:0010008">
    <property type="term" value="C:endosome membrane"/>
    <property type="evidence" value="ECO:0007669"/>
    <property type="project" value="UniProtKB-SubCell"/>
</dbReference>
<dbReference type="Proteomes" id="UP000265515">
    <property type="component" value="Unassembled WGS sequence"/>
</dbReference>
<evidence type="ECO:0000256" key="2">
    <source>
        <dbReference type="ARBA" id="ARBA00004481"/>
    </source>
</evidence>
<dbReference type="PANTHER" id="PTHR12820:SF0">
    <property type="entry name" value="VACUOLAR PROTEIN SORTING-ASSOCIATED PROTEIN 53 HOMOLOG"/>
    <property type="match status" value="1"/>
</dbReference>
<dbReference type="InterPro" id="IPR031745">
    <property type="entry name" value="Vps53_C"/>
</dbReference>
<feature type="domain" description="Vps53 N-terminal" evidence="8">
    <location>
        <begin position="163"/>
        <end position="659"/>
    </location>
</feature>
<dbReference type="STRING" id="69332.A0A388LK69"/>
<dbReference type="PANTHER" id="PTHR12820">
    <property type="entry name" value="VACUOLAR SORTING PROTEIN 53"/>
    <property type="match status" value="1"/>
</dbReference>
<keyword evidence="6" id="KW-0472">Membrane</keyword>
<gene>
    <name evidence="10" type="ORF">CBR_g35042</name>
</gene>
<dbReference type="Pfam" id="PF04100">
    <property type="entry name" value="Vps53_N"/>
    <property type="match status" value="1"/>
</dbReference>
<proteinExistence type="inferred from homology"/>
<feature type="compositionally biased region" description="Low complexity" evidence="7">
    <location>
        <begin position="23"/>
        <end position="77"/>
    </location>
</feature>
<dbReference type="InterPro" id="IPR007234">
    <property type="entry name" value="Vps53_N"/>
</dbReference>
<dbReference type="Pfam" id="PF16854">
    <property type="entry name" value="VPS53_C"/>
    <property type="match status" value="1"/>
</dbReference>
<accession>A0A388LK69</accession>
<dbReference type="OrthoDB" id="10261632at2759"/>
<dbReference type="GO" id="GO:0005829">
    <property type="term" value="C:cytosol"/>
    <property type="evidence" value="ECO:0007669"/>
    <property type="project" value="GOC"/>
</dbReference>
<keyword evidence="11" id="KW-1185">Reference proteome</keyword>
<evidence type="ECO:0000313" key="11">
    <source>
        <dbReference type="Proteomes" id="UP000265515"/>
    </source>
</evidence>
<evidence type="ECO:0000313" key="10">
    <source>
        <dbReference type="EMBL" id="GBG82677.1"/>
    </source>
</evidence>
<evidence type="ECO:0000256" key="5">
    <source>
        <dbReference type="ARBA" id="ARBA00023034"/>
    </source>
</evidence>
<evidence type="ECO:0000259" key="9">
    <source>
        <dbReference type="Pfam" id="PF16854"/>
    </source>
</evidence>
<protein>
    <submittedName>
        <fullName evidence="10">Uncharacterized protein</fullName>
    </submittedName>
</protein>
<keyword evidence="4" id="KW-0967">Endosome</keyword>
<dbReference type="InterPro" id="IPR039766">
    <property type="entry name" value="Vps53"/>
</dbReference>
<feature type="region of interest" description="Disordered" evidence="7">
    <location>
        <begin position="484"/>
        <end position="613"/>
    </location>
</feature>
<comment type="caution">
    <text evidence="10">The sequence shown here is derived from an EMBL/GenBank/DDBJ whole genome shotgun (WGS) entry which is preliminary data.</text>
</comment>
<name>A0A388LK69_CHABU</name>
<dbReference type="EMBL" id="BFEA01000414">
    <property type="protein sequence ID" value="GBG82677.1"/>
    <property type="molecule type" value="Genomic_DNA"/>
</dbReference>
<comment type="similarity">
    <text evidence="3">Belongs to the VPS53 family.</text>
</comment>
<dbReference type="Gramene" id="GBG82677">
    <property type="protein sequence ID" value="GBG82677"/>
    <property type="gene ID" value="CBR_g35042"/>
</dbReference>
<evidence type="ECO:0000256" key="6">
    <source>
        <dbReference type="ARBA" id="ARBA00023136"/>
    </source>
</evidence>
<evidence type="ECO:0000259" key="8">
    <source>
        <dbReference type="Pfam" id="PF04100"/>
    </source>
</evidence>
<feature type="region of interest" description="Disordered" evidence="7">
    <location>
        <begin position="23"/>
        <end position="117"/>
    </location>
</feature>
<dbReference type="GO" id="GO:0000938">
    <property type="term" value="C:GARP complex"/>
    <property type="evidence" value="ECO:0007669"/>
    <property type="project" value="InterPro"/>
</dbReference>
<dbReference type="InterPro" id="IPR038260">
    <property type="entry name" value="Vps53_C_sf"/>
</dbReference>
<comment type="subcellular location">
    <subcellularLocation>
        <location evidence="2">Endosome membrane</location>
        <topology evidence="2">Peripheral membrane protein</topology>
    </subcellularLocation>
    <subcellularLocation>
        <location evidence="1">Golgi apparatus</location>
        <location evidence="1">trans-Golgi network membrane</location>
        <topology evidence="1">Peripheral membrane protein</topology>
    </subcellularLocation>
</comment>
<keyword evidence="5" id="KW-0333">Golgi apparatus</keyword>
<sequence length="1015" mass="108634">MDLPGGQKGVGKTVSVSLTSYSSFSSASSSSSAAAPRSTSPSSSSRFSSSPSSFSFSSTSLSLPSSSTSSSVVSGLSAMAQQAGGRPNHPADAVGRSDGLRPRQGAAAAAAAGGGGGGGVITASESGNAGVAASSSSAITAVQQSQPLQQQQQPAVTALLDRPDFNTVDFINQMFPNESSLVAVEPLIHRLWHKIRRVDTEILAAVRQQSSSGTKAREDLAAATNAIQELFLKIREIKVKAEQSEVMVQEICRDIKKLDFAKKHITTTITALHRLAMLVSAVDQLQVMASKRQYKDAAGQLEAVNQLCSHFESYKEIPKINELREKFANIKQMIKSHIFSDFSSFGVQGIRENGQLQQQLAEACLVVDALEPDVKEELISGFCSKELTAYQQIFQGTLEVAKLEKAERRYAWIKKQLRANEEVWQVFPASWRVPFLLCQQFCKVTRAQLMEIMDGMKDRPADVATLLQALQSTLDFERELEERFASGGGGGDGREGSRGSGFAGGGGAGAAAGGGGGEGDDGGPVVGGDNDDVDGVDGRVRMVKKKYEKKRKEGSGQSAESAAFRAGDSASSSSAGAASASGVATGSNGKPQQGEGGGALAPSSSSSSSYSPSGGGAITPSRFTFRGVISSCFEAHLSVYVDLEEKTLMETLEKLVQEETWGVEDGTQTNILSSSTQIFLHIKRSLKRCSALTKNQTLFNLFKVFQRVLRAYAGKLTARFPKATVPSGIIAAAAGTDWQQVRVSEKDEKVICYIINTAEYCHETTGKLAESIAKVIDPQFAERIDMQEEEEEFTGVITRALSILVIGMETRLDAELQNMTKVPWANLEAVGDQSEYVNGINAIFSSSSPVIAGLLSGINYLFFMDKLAASFAPKFYAGIFKCKRISETGAQQMLLDTQAVKTALLELPSLGGQSTVPSNYAKYVSREMGKAEALLKVILSPSETIADTFRALLPDGSAQDFIRMLDLKGFKKNEQQPLLEQFSRRGYGGASCTGGSYTHLDVYKRQPMMRPPPPS</sequence>